<evidence type="ECO:0000313" key="4">
    <source>
        <dbReference type="Proteomes" id="UP000785200"/>
    </source>
</evidence>
<feature type="compositionally biased region" description="Basic and acidic residues" evidence="1">
    <location>
        <begin position="281"/>
        <end position="299"/>
    </location>
</feature>
<dbReference type="InterPro" id="IPR037445">
    <property type="entry name" value="MAGE"/>
</dbReference>
<dbReference type="InterPro" id="IPR002190">
    <property type="entry name" value="MHD_dom"/>
</dbReference>
<dbReference type="AlphaFoldDB" id="A0A9P6VP14"/>
<dbReference type="GO" id="GO:0005634">
    <property type="term" value="C:nucleus"/>
    <property type="evidence" value="ECO:0007669"/>
    <property type="project" value="TreeGrafter"/>
</dbReference>
<dbReference type="EMBL" id="VNKQ01000004">
    <property type="protein sequence ID" value="KAG0651572.1"/>
    <property type="molecule type" value="Genomic_DNA"/>
</dbReference>
<dbReference type="Pfam" id="PF01454">
    <property type="entry name" value="MAGE"/>
    <property type="match status" value="1"/>
</dbReference>
<feature type="compositionally biased region" description="Acidic residues" evidence="1">
    <location>
        <begin position="12"/>
        <end position="22"/>
    </location>
</feature>
<dbReference type="GO" id="GO:0006281">
    <property type="term" value="P:DNA repair"/>
    <property type="evidence" value="ECO:0007669"/>
    <property type="project" value="TreeGrafter"/>
</dbReference>
<sequence>MPSTSRRHHQAEEEEEEEESEEEHTQNNKRRRRQPAEEESDEEEALEEVPEEMDVDGDEADSQDQVVKKLVRYALACEYQRVPIKRANITEKVMSKQRVPFKRVFELAQMQLKHVFGMQMVELPGKEKFTLKERRAAQKTKGASKTSTSWILTTILPSQYRNPAIVPPAPISSTSEEAAYIALCTVIVAVIQLNPTNSIPDHKLVRYLNRMNAAENMPMDKTANVLSKMQRQGYIVKTVDRSGDDETIDWRVGPRGKVEIGNRGIEGLVKAVYGEAPPEDLQSRIDRSLGMDIARGRGEDEGEEAEDEPEPEAEQSGGPSRRRSRRRNADDD</sequence>
<feature type="region of interest" description="Disordered" evidence="1">
    <location>
        <begin position="1"/>
        <end position="63"/>
    </location>
</feature>
<reference evidence="3" key="1">
    <citation type="submission" date="2019-07" db="EMBL/GenBank/DDBJ databases">
        <title>Hyphodiscus hymeniophilus genome sequencing and assembly.</title>
        <authorList>
            <person name="Kramer G."/>
            <person name="Nodwell J."/>
        </authorList>
    </citation>
    <scope>NUCLEOTIDE SEQUENCE</scope>
    <source>
        <strain evidence="3">ATCC 34498</strain>
    </source>
</reference>
<feature type="compositionally biased region" description="Acidic residues" evidence="1">
    <location>
        <begin position="300"/>
        <end position="313"/>
    </location>
</feature>
<comment type="caution">
    <text evidence="3">The sequence shown here is derived from an EMBL/GenBank/DDBJ whole genome shotgun (WGS) entry which is preliminary data.</text>
</comment>
<dbReference type="Gene3D" id="1.10.10.1210">
    <property type="entry name" value="MAGE homology domain, winged helix WH2 motif"/>
    <property type="match status" value="1"/>
</dbReference>
<dbReference type="OrthoDB" id="205198at2759"/>
<dbReference type="Proteomes" id="UP000785200">
    <property type="component" value="Unassembled WGS sequence"/>
</dbReference>
<dbReference type="PANTHER" id="PTHR11736:SF14">
    <property type="entry name" value="NSE3 HOMOLOG, SMC5-SMC6 COMPLEX COMPONENT"/>
    <property type="match status" value="1"/>
</dbReference>
<dbReference type="PANTHER" id="PTHR11736">
    <property type="entry name" value="MELANOMA-ASSOCIATED ANTIGEN MAGE ANTIGEN"/>
    <property type="match status" value="1"/>
</dbReference>
<gene>
    <name evidence="3" type="ORF">D0Z07_1727</name>
</gene>
<dbReference type="Gene3D" id="1.10.10.1200">
    <property type="entry name" value="MAGE homology domain, winged helix WH1 motif"/>
    <property type="match status" value="1"/>
</dbReference>
<dbReference type="InterPro" id="IPR041898">
    <property type="entry name" value="MAGE_WH1"/>
</dbReference>
<evidence type="ECO:0000313" key="3">
    <source>
        <dbReference type="EMBL" id="KAG0651572.1"/>
    </source>
</evidence>
<dbReference type="PROSITE" id="PS50838">
    <property type="entry name" value="MAGE"/>
    <property type="match status" value="1"/>
</dbReference>
<dbReference type="InterPro" id="IPR041899">
    <property type="entry name" value="MAGE_WH2"/>
</dbReference>
<evidence type="ECO:0000259" key="2">
    <source>
        <dbReference type="PROSITE" id="PS50838"/>
    </source>
</evidence>
<dbReference type="SMART" id="SM01373">
    <property type="entry name" value="MAGE"/>
    <property type="match status" value="1"/>
</dbReference>
<feature type="domain" description="MAGE" evidence="2">
    <location>
        <begin position="63"/>
        <end position="123"/>
    </location>
</feature>
<name>A0A9P6VP14_9HELO</name>
<evidence type="ECO:0000256" key="1">
    <source>
        <dbReference type="SAM" id="MobiDB-lite"/>
    </source>
</evidence>
<protein>
    <recommendedName>
        <fullName evidence="2">MAGE domain-containing protein</fullName>
    </recommendedName>
</protein>
<organism evidence="3 4">
    <name type="scientific">Hyphodiscus hymeniophilus</name>
    <dbReference type="NCBI Taxonomy" id="353542"/>
    <lineage>
        <taxon>Eukaryota</taxon>
        <taxon>Fungi</taxon>
        <taxon>Dikarya</taxon>
        <taxon>Ascomycota</taxon>
        <taxon>Pezizomycotina</taxon>
        <taxon>Leotiomycetes</taxon>
        <taxon>Helotiales</taxon>
        <taxon>Hyphodiscaceae</taxon>
        <taxon>Hyphodiscus</taxon>
    </lineage>
</organism>
<feature type="compositionally biased region" description="Acidic residues" evidence="1">
    <location>
        <begin position="37"/>
        <end position="62"/>
    </location>
</feature>
<keyword evidence="4" id="KW-1185">Reference proteome</keyword>
<feature type="region of interest" description="Disordered" evidence="1">
    <location>
        <begin position="281"/>
        <end position="332"/>
    </location>
</feature>
<accession>A0A9P6VP14</accession>
<proteinExistence type="predicted"/>